<dbReference type="SMART" id="SM00895">
    <property type="entry name" value="FCD"/>
    <property type="match status" value="1"/>
</dbReference>
<evidence type="ECO:0000256" key="3">
    <source>
        <dbReference type="ARBA" id="ARBA00023163"/>
    </source>
</evidence>
<evidence type="ECO:0000313" key="5">
    <source>
        <dbReference type="EMBL" id="MBB3974278.1"/>
    </source>
</evidence>
<dbReference type="AlphaFoldDB" id="A0A7W6D6W9"/>
<dbReference type="GO" id="GO:0003700">
    <property type="term" value="F:DNA-binding transcription factor activity"/>
    <property type="evidence" value="ECO:0007669"/>
    <property type="project" value="InterPro"/>
</dbReference>
<dbReference type="GO" id="GO:0003677">
    <property type="term" value="F:DNA binding"/>
    <property type="evidence" value="ECO:0007669"/>
    <property type="project" value="UniProtKB-KW"/>
</dbReference>
<dbReference type="EMBL" id="JACIDR010000005">
    <property type="protein sequence ID" value="MBB3974278.1"/>
    <property type="molecule type" value="Genomic_DNA"/>
</dbReference>
<dbReference type="Pfam" id="PF00392">
    <property type="entry name" value="GntR"/>
    <property type="match status" value="1"/>
</dbReference>
<dbReference type="InterPro" id="IPR036390">
    <property type="entry name" value="WH_DNA-bd_sf"/>
</dbReference>
<evidence type="ECO:0000313" key="6">
    <source>
        <dbReference type="Proteomes" id="UP000528964"/>
    </source>
</evidence>
<dbReference type="InterPro" id="IPR008920">
    <property type="entry name" value="TF_FadR/GntR_C"/>
</dbReference>
<dbReference type="Proteomes" id="UP000528964">
    <property type="component" value="Unassembled WGS sequence"/>
</dbReference>
<evidence type="ECO:0000259" key="4">
    <source>
        <dbReference type="PROSITE" id="PS50949"/>
    </source>
</evidence>
<gene>
    <name evidence="5" type="ORF">GGR24_002959</name>
</gene>
<protein>
    <submittedName>
        <fullName evidence="5">DNA-binding GntR family transcriptional regulator</fullName>
    </submittedName>
</protein>
<name>A0A7W6D6W9_9HYPH</name>
<keyword evidence="2 5" id="KW-0238">DNA-binding</keyword>
<dbReference type="Gene3D" id="1.20.120.530">
    <property type="entry name" value="GntR ligand-binding domain-like"/>
    <property type="match status" value="1"/>
</dbReference>
<dbReference type="RefSeq" id="WP_183396125.1">
    <property type="nucleotide sequence ID" value="NZ_JACIDR010000005.1"/>
</dbReference>
<organism evidence="5 6">
    <name type="scientific">Hansschlegelia beijingensis</name>
    <dbReference type="NCBI Taxonomy" id="1133344"/>
    <lineage>
        <taxon>Bacteria</taxon>
        <taxon>Pseudomonadati</taxon>
        <taxon>Pseudomonadota</taxon>
        <taxon>Alphaproteobacteria</taxon>
        <taxon>Hyphomicrobiales</taxon>
        <taxon>Methylopilaceae</taxon>
        <taxon>Hansschlegelia</taxon>
    </lineage>
</organism>
<feature type="domain" description="HTH gntR-type" evidence="4">
    <location>
        <begin position="3"/>
        <end position="70"/>
    </location>
</feature>
<proteinExistence type="predicted"/>
<dbReference type="CDD" id="cd07377">
    <property type="entry name" value="WHTH_GntR"/>
    <property type="match status" value="1"/>
</dbReference>
<reference evidence="5 6" key="1">
    <citation type="submission" date="2020-08" db="EMBL/GenBank/DDBJ databases">
        <title>Genomic Encyclopedia of Type Strains, Phase IV (KMG-IV): sequencing the most valuable type-strain genomes for metagenomic binning, comparative biology and taxonomic classification.</title>
        <authorList>
            <person name="Goeker M."/>
        </authorList>
    </citation>
    <scope>NUCLEOTIDE SEQUENCE [LARGE SCALE GENOMIC DNA]</scope>
    <source>
        <strain evidence="5 6">DSM 25481</strain>
    </source>
</reference>
<dbReference type="SUPFAM" id="SSF48008">
    <property type="entry name" value="GntR ligand-binding domain-like"/>
    <property type="match status" value="1"/>
</dbReference>
<dbReference type="Gene3D" id="1.10.10.10">
    <property type="entry name" value="Winged helix-like DNA-binding domain superfamily/Winged helix DNA-binding domain"/>
    <property type="match status" value="1"/>
</dbReference>
<dbReference type="InterPro" id="IPR036388">
    <property type="entry name" value="WH-like_DNA-bd_sf"/>
</dbReference>
<accession>A0A7W6D6W9</accession>
<keyword evidence="6" id="KW-1185">Reference proteome</keyword>
<keyword evidence="3" id="KW-0804">Transcription</keyword>
<sequence length="219" mass="24257">MADNAVRKVRDDIENGIVAGEFAPGSRLDEVTLSKRFGVSRTPVREALMQLSATGAVELRPRRGAIVVDHSPQRVYEMFEVMAELEGLAGSLAARRCTASDRAALSAAHERCRASAEAGGTDAYYYDNEEFHHAIYAASHSGFLAEQCGALHRRLRPYRRLQLRVQNRLRASFDEHEQIVKAILAGDEEAARARLRAHVVVQGDRFGDLLSAFAERARP</sequence>
<evidence type="ECO:0000256" key="2">
    <source>
        <dbReference type="ARBA" id="ARBA00023125"/>
    </source>
</evidence>
<comment type="caution">
    <text evidence="5">The sequence shown here is derived from an EMBL/GenBank/DDBJ whole genome shotgun (WGS) entry which is preliminary data.</text>
</comment>
<dbReference type="SMART" id="SM00345">
    <property type="entry name" value="HTH_GNTR"/>
    <property type="match status" value="1"/>
</dbReference>
<dbReference type="Pfam" id="PF07729">
    <property type="entry name" value="FCD"/>
    <property type="match status" value="1"/>
</dbReference>
<dbReference type="InterPro" id="IPR011711">
    <property type="entry name" value="GntR_C"/>
</dbReference>
<dbReference type="InterPro" id="IPR000524">
    <property type="entry name" value="Tscrpt_reg_HTH_GntR"/>
</dbReference>
<dbReference type="PROSITE" id="PS50949">
    <property type="entry name" value="HTH_GNTR"/>
    <property type="match status" value="1"/>
</dbReference>
<keyword evidence="1" id="KW-0805">Transcription regulation</keyword>
<dbReference type="PANTHER" id="PTHR43537">
    <property type="entry name" value="TRANSCRIPTIONAL REGULATOR, GNTR FAMILY"/>
    <property type="match status" value="1"/>
</dbReference>
<dbReference type="SUPFAM" id="SSF46785">
    <property type="entry name" value="Winged helix' DNA-binding domain"/>
    <property type="match status" value="1"/>
</dbReference>
<evidence type="ECO:0000256" key="1">
    <source>
        <dbReference type="ARBA" id="ARBA00023015"/>
    </source>
</evidence>
<dbReference type="PANTHER" id="PTHR43537:SF49">
    <property type="entry name" value="TRANSCRIPTIONAL REGULATORY PROTEIN"/>
    <property type="match status" value="1"/>
</dbReference>